<evidence type="ECO:0000259" key="3">
    <source>
        <dbReference type="PROSITE" id="PS50186"/>
    </source>
</evidence>
<proteinExistence type="inferred from homology"/>
<dbReference type="Proteomes" id="UP000288216">
    <property type="component" value="Unassembled WGS sequence"/>
</dbReference>
<name>A0A401NL86_SCYTO</name>
<dbReference type="EMBL" id="BFAA01003809">
    <property type="protein sequence ID" value="GCB61645.1"/>
    <property type="molecule type" value="Genomic_DNA"/>
</dbReference>
<dbReference type="SMART" id="SM00049">
    <property type="entry name" value="DEP"/>
    <property type="match status" value="1"/>
</dbReference>
<keyword evidence="5" id="KW-1185">Reference proteome</keyword>
<evidence type="ECO:0000256" key="1">
    <source>
        <dbReference type="ARBA" id="ARBA00037970"/>
    </source>
</evidence>
<dbReference type="OMA" id="YCTRVSA"/>
<dbReference type="AlphaFoldDB" id="A0A401NL86"/>
<dbReference type="GO" id="GO:0035556">
    <property type="term" value="P:intracellular signal transduction"/>
    <property type="evidence" value="ECO:0007669"/>
    <property type="project" value="InterPro"/>
</dbReference>
<evidence type="ECO:0000256" key="2">
    <source>
        <dbReference type="ARBA" id="ARBA00040225"/>
    </source>
</evidence>
<sequence>MKPFRATRIWCNIIVALQSEVEVKRRRHHLKHHDDCFLGSDAVDLILSHLLQNNYFGQAEISRSKVVRLCQALMDNKVYEAVGTKLFGKDKESTFEDSNCSLYRFTTMHRWVDVVNEFQAPSPGFNGLCRRQERVHFSTCTDTNPHDSSLEELLSNLSLKPVTSSHIETSQLSQTVVDEVWQEQTILRLLQLIELPILDTLLDRKEHRSKPQNESTKTDVITNDLLDREILKAFGDSRENDWLSSAIDLLEFLPDSRVVEISRNLPESSSDIDQCKMLLFDAIAKHYNQTKDPLLANDFFDIHTGVAELLVNGKFEPALEATQLCLKLLDSRNRDELKRLLHFTTQPASIALQTGIENRIVMKRTFGKAIVSNKNLPKGKADLLVLFLLDHHKDVFKVPGSLHKMVSEKLMLIQNGGDPDRDTGHTYCERLTHAACESNMRKTTRDELLLLLKTIDENPKLPAKEKKKVLSQFNKSHPAVFIQYFFNALRKS</sequence>
<dbReference type="PANTHER" id="PTHR16206">
    <property type="entry name" value="DEP DOMAIN-CONTAINING"/>
    <property type="match status" value="1"/>
</dbReference>
<dbReference type="PANTHER" id="PTHR16206:SF9">
    <property type="entry name" value="DEP DOMAIN-CONTAINING PROTEIN 7"/>
    <property type="match status" value="1"/>
</dbReference>
<reference evidence="4 5" key="1">
    <citation type="journal article" date="2018" name="Nat. Ecol. Evol.">
        <title>Shark genomes provide insights into elasmobranch evolution and the origin of vertebrates.</title>
        <authorList>
            <person name="Hara Y"/>
            <person name="Yamaguchi K"/>
            <person name="Onimaru K"/>
            <person name="Kadota M"/>
            <person name="Koyanagi M"/>
            <person name="Keeley SD"/>
            <person name="Tatsumi K"/>
            <person name="Tanaka K"/>
            <person name="Motone F"/>
            <person name="Kageyama Y"/>
            <person name="Nozu R"/>
            <person name="Adachi N"/>
            <person name="Nishimura O"/>
            <person name="Nakagawa R"/>
            <person name="Tanegashima C"/>
            <person name="Kiyatake I"/>
            <person name="Matsumoto R"/>
            <person name="Murakumo K"/>
            <person name="Nishida K"/>
            <person name="Terakita A"/>
            <person name="Kuratani S"/>
            <person name="Sato K"/>
            <person name="Hyodo S Kuraku.S."/>
        </authorList>
    </citation>
    <scope>NUCLEOTIDE SEQUENCE [LARGE SCALE GENOMIC DNA]</scope>
</reference>
<protein>
    <recommendedName>
        <fullName evidence="2">DEP domain-containing protein 7</fullName>
    </recommendedName>
</protein>
<dbReference type="CDD" id="cd04405">
    <property type="entry name" value="RhoGAP_BRCC3-like"/>
    <property type="match status" value="1"/>
</dbReference>
<dbReference type="PROSITE" id="PS50186">
    <property type="entry name" value="DEP"/>
    <property type="match status" value="1"/>
</dbReference>
<organism evidence="4 5">
    <name type="scientific">Scyliorhinus torazame</name>
    <name type="common">Cloudy catshark</name>
    <name type="synonym">Catulus torazame</name>
    <dbReference type="NCBI Taxonomy" id="75743"/>
    <lineage>
        <taxon>Eukaryota</taxon>
        <taxon>Metazoa</taxon>
        <taxon>Chordata</taxon>
        <taxon>Craniata</taxon>
        <taxon>Vertebrata</taxon>
        <taxon>Chondrichthyes</taxon>
        <taxon>Elasmobranchii</taxon>
        <taxon>Galeomorphii</taxon>
        <taxon>Galeoidea</taxon>
        <taxon>Carcharhiniformes</taxon>
        <taxon>Scyliorhinidae</taxon>
        <taxon>Scyliorhinus</taxon>
    </lineage>
</organism>
<comment type="similarity">
    <text evidence="1">Belongs to the DEPDC7 family.</text>
</comment>
<dbReference type="Gene3D" id="1.10.10.10">
    <property type="entry name" value="Winged helix-like DNA-binding domain superfamily/Winged helix DNA-binding domain"/>
    <property type="match status" value="1"/>
</dbReference>
<dbReference type="CDD" id="cd04446">
    <property type="entry name" value="DEP_DEPDC4"/>
    <property type="match status" value="1"/>
</dbReference>
<accession>A0A401NL86</accession>
<evidence type="ECO:0000313" key="5">
    <source>
        <dbReference type="Proteomes" id="UP000288216"/>
    </source>
</evidence>
<feature type="domain" description="DEP" evidence="3">
    <location>
        <begin position="17"/>
        <end position="107"/>
    </location>
</feature>
<dbReference type="InterPro" id="IPR036388">
    <property type="entry name" value="WH-like_DNA-bd_sf"/>
</dbReference>
<dbReference type="Pfam" id="PF00610">
    <property type="entry name" value="DEP"/>
    <property type="match status" value="1"/>
</dbReference>
<dbReference type="InterPro" id="IPR000591">
    <property type="entry name" value="DEP_dom"/>
</dbReference>
<dbReference type="InterPro" id="IPR036390">
    <property type="entry name" value="WH_DNA-bd_sf"/>
</dbReference>
<dbReference type="OrthoDB" id="276323at2759"/>
<evidence type="ECO:0000313" key="4">
    <source>
        <dbReference type="EMBL" id="GCB61645.1"/>
    </source>
</evidence>
<gene>
    <name evidence="4" type="ORF">scyTo_0009377</name>
</gene>
<dbReference type="SUPFAM" id="SSF46785">
    <property type="entry name" value="Winged helix' DNA-binding domain"/>
    <property type="match status" value="1"/>
</dbReference>
<dbReference type="STRING" id="75743.A0A401NL86"/>
<comment type="caution">
    <text evidence="4">The sequence shown here is derived from an EMBL/GenBank/DDBJ whole genome shotgun (WGS) entry which is preliminary data.</text>
</comment>